<dbReference type="Pfam" id="PF06276">
    <property type="entry name" value="FhuF"/>
    <property type="match status" value="1"/>
</dbReference>
<dbReference type="PANTHER" id="PTHR34384">
    <property type="entry name" value="L-2,3-DIAMINOPROPANOATE--CITRATE LIGASE"/>
    <property type="match status" value="1"/>
</dbReference>
<dbReference type="InterPro" id="IPR037455">
    <property type="entry name" value="LucA/IucC-like"/>
</dbReference>
<dbReference type="PATRIC" id="fig|270351.10.peg.4883"/>
<dbReference type="KEGG" id="maqu:Maq22A_c25435"/>
<evidence type="ECO:0000259" key="3">
    <source>
        <dbReference type="Pfam" id="PF04183"/>
    </source>
</evidence>
<feature type="region of interest" description="Disordered" evidence="2">
    <location>
        <begin position="1"/>
        <end position="23"/>
    </location>
</feature>
<comment type="pathway">
    <text evidence="1">Siderophore biosynthesis.</text>
</comment>
<dbReference type="Proteomes" id="UP000061432">
    <property type="component" value="Chromosome"/>
</dbReference>
<accession>A0A0C6FRF6</accession>
<evidence type="ECO:0000259" key="4">
    <source>
        <dbReference type="Pfam" id="PF06276"/>
    </source>
</evidence>
<dbReference type="PANTHER" id="PTHR34384:SF6">
    <property type="entry name" value="STAPHYLOFERRIN B SYNTHASE"/>
    <property type="match status" value="1"/>
</dbReference>
<evidence type="ECO:0000313" key="5">
    <source>
        <dbReference type="EMBL" id="BAQ47979.1"/>
    </source>
</evidence>
<dbReference type="OrthoDB" id="495728at2"/>
<gene>
    <name evidence="5" type="primary">rhbC</name>
    <name evidence="5" type="ORF">Maq22A_c25435</name>
</gene>
<sequence length="606" mass="64127">MNAVPSIPTPSRDIAQDRPRAPAPHGAAREILAELFDALWIEDVAGLRSRGILGAPSEDGTHDYALALGPGHLRARVRPDEWRDGVRLAGGVRFETARGTRELDAAGLLALALDALPDLPPAIRQRTLAAMDGVLDALPDREAATDPLVAQALSGDAVAAPLAWERLAAWRDRPFHPLARARGGFDRAESLAYGAEAGRYFALSWCALARDRLDRSPGAAPLDPAAWLLDPSQRALLAQEMEARGLDGSHVALPLHPWQAAHVLPERFAPEIRGGRLVPLDFRGPLVAATSSLRTVALPTRPGLHLKLPLDVRTLGVRRLLPPQSLHNGLHGAALLAAGIARDPELARTVLIADETAFWHFAEADGDLYAERPGLLGCALRRLPVTPAVPLASLAVAPRGGVPPALRAVAGDAPDLSVLFTDIAGLVLGTALRCACLGFVPELHGQNALVAFESGRPRRLILRDHDTVRTAPDWLAGVGLPVPAYLVTDPFRNSLLLRQPEDLIAYAQTLALDVALRAVAETFAAAGRGFTLAQARQILIATVEAALGGVEAPAARKALVTSCLVARPDAPFKEVLAPLLAAPALTTSMPSRLGRAQNPLAPGVGR</sequence>
<organism evidence="5 6">
    <name type="scientific">Methylobacterium aquaticum</name>
    <dbReference type="NCBI Taxonomy" id="270351"/>
    <lineage>
        <taxon>Bacteria</taxon>
        <taxon>Pseudomonadati</taxon>
        <taxon>Pseudomonadota</taxon>
        <taxon>Alphaproteobacteria</taxon>
        <taxon>Hyphomicrobiales</taxon>
        <taxon>Methylobacteriaceae</taxon>
        <taxon>Methylobacterium</taxon>
    </lineage>
</organism>
<dbReference type="Pfam" id="PF04183">
    <property type="entry name" value="IucA_IucC"/>
    <property type="match status" value="1"/>
</dbReference>
<reference evidence="5 6" key="1">
    <citation type="journal article" date="2015" name="Genome Announc.">
        <title>Complete Genome Sequence of Methylobacterium aquaticum Strain 22A, Isolated from Racomitrium japonicum Moss.</title>
        <authorList>
            <person name="Tani A."/>
            <person name="Ogura Y."/>
            <person name="Hayashi T."/>
            <person name="Kimbara K."/>
        </authorList>
    </citation>
    <scope>NUCLEOTIDE SEQUENCE [LARGE SCALE GENOMIC DNA]</scope>
    <source>
        <strain evidence="5 6">MA-22A</strain>
    </source>
</reference>
<feature type="domain" description="Aerobactin siderophore biosynthesis IucA/IucC-like C-terminal" evidence="4">
    <location>
        <begin position="420"/>
        <end position="527"/>
    </location>
</feature>
<dbReference type="RefSeq" id="WP_060848823.1">
    <property type="nucleotide sequence ID" value="NZ_AP014704.1"/>
</dbReference>
<protein>
    <submittedName>
        <fullName evidence="5">Siderophore synthetase component</fullName>
    </submittedName>
</protein>
<dbReference type="AlphaFoldDB" id="A0A0C6FRF6"/>
<proteinExistence type="predicted"/>
<dbReference type="InterPro" id="IPR007310">
    <property type="entry name" value="Aerobactin_biosyn_IucA/IucC_N"/>
</dbReference>
<evidence type="ECO:0000256" key="2">
    <source>
        <dbReference type="SAM" id="MobiDB-lite"/>
    </source>
</evidence>
<feature type="domain" description="Aerobactin siderophore biosynthesis IucA/IucC N-terminal" evidence="3">
    <location>
        <begin position="163"/>
        <end position="395"/>
    </location>
</feature>
<reference evidence="6" key="2">
    <citation type="submission" date="2015-01" db="EMBL/GenBank/DDBJ databases">
        <title>Complete genome sequence of Methylobacterium aquaticum strain 22A.</title>
        <authorList>
            <person name="Tani A."/>
            <person name="Ogura Y."/>
            <person name="Hayashi T."/>
        </authorList>
    </citation>
    <scope>NUCLEOTIDE SEQUENCE [LARGE SCALE GENOMIC DNA]</scope>
    <source>
        <strain evidence="6">MA-22A</strain>
    </source>
</reference>
<dbReference type="InterPro" id="IPR022770">
    <property type="entry name" value="IucA/IucC-like_C"/>
</dbReference>
<dbReference type="Gene3D" id="1.10.510.40">
    <property type="match status" value="1"/>
</dbReference>
<dbReference type="EMBL" id="AP014704">
    <property type="protein sequence ID" value="BAQ47979.1"/>
    <property type="molecule type" value="Genomic_DNA"/>
</dbReference>
<dbReference type="STRING" id="270351.Maq22A_c25435"/>
<name>A0A0C6FRF6_9HYPH</name>
<dbReference type="GO" id="GO:0016881">
    <property type="term" value="F:acid-amino acid ligase activity"/>
    <property type="evidence" value="ECO:0007669"/>
    <property type="project" value="UniProtKB-ARBA"/>
</dbReference>
<dbReference type="GO" id="GO:0019290">
    <property type="term" value="P:siderophore biosynthetic process"/>
    <property type="evidence" value="ECO:0007669"/>
    <property type="project" value="InterPro"/>
</dbReference>
<evidence type="ECO:0000256" key="1">
    <source>
        <dbReference type="ARBA" id="ARBA00004924"/>
    </source>
</evidence>
<evidence type="ECO:0000313" key="6">
    <source>
        <dbReference type="Proteomes" id="UP000061432"/>
    </source>
</evidence>